<dbReference type="InterPro" id="IPR059000">
    <property type="entry name" value="ATPase_P-type_domA"/>
</dbReference>
<evidence type="ECO:0000256" key="1">
    <source>
        <dbReference type="ARBA" id="ARBA00004370"/>
    </source>
</evidence>
<dbReference type="Proteomes" id="UP000189670">
    <property type="component" value="Unassembled WGS sequence"/>
</dbReference>
<dbReference type="Pfam" id="PF00702">
    <property type="entry name" value="Hydrolase"/>
    <property type="match status" value="1"/>
</dbReference>
<evidence type="ECO:0000259" key="10">
    <source>
        <dbReference type="Pfam" id="PF00122"/>
    </source>
</evidence>
<keyword evidence="9" id="KW-0547">Nucleotide-binding</keyword>
<keyword evidence="9" id="KW-0067">ATP-binding</keyword>
<evidence type="ECO:0000256" key="5">
    <source>
        <dbReference type="ARBA" id="ARBA00022989"/>
    </source>
</evidence>
<dbReference type="SUPFAM" id="SSF81653">
    <property type="entry name" value="Calcium ATPase, transduction domain A"/>
    <property type="match status" value="1"/>
</dbReference>
<dbReference type="GO" id="GO:0016463">
    <property type="term" value="F:P-type zinc transporter activity"/>
    <property type="evidence" value="ECO:0007669"/>
    <property type="project" value="UniProtKB-EC"/>
</dbReference>
<evidence type="ECO:0000256" key="4">
    <source>
        <dbReference type="ARBA" id="ARBA00022967"/>
    </source>
</evidence>
<dbReference type="InterPro" id="IPR023214">
    <property type="entry name" value="HAD_sf"/>
</dbReference>
<dbReference type="NCBIfam" id="TIGR01494">
    <property type="entry name" value="ATPase_P-type"/>
    <property type="match status" value="1"/>
</dbReference>
<dbReference type="PANTHER" id="PTHR48085:SF5">
    <property type="entry name" value="CADMIUM_ZINC-TRANSPORTING ATPASE HMA4-RELATED"/>
    <property type="match status" value="1"/>
</dbReference>
<dbReference type="PRINTS" id="PR00119">
    <property type="entry name" value="CATATPASE"/>
</dbReference>
<keyword evidence="9" id="KW-0479">Metal-binding</keyword>
<comment type="caution">
    <text evidence="11">The sequence shown here is derived from an EMBL/GenBank/DDBJ whole genome shotgun (WGS) entry which is preliminary data.</text>
</comment>
<dbReference type="InterPro" id="IPR001757">
    <property type="entry name" value="P_typ_ATPase"/>
</dbReference>
<keyword evidence="5 9" id="KW-1133">Transmembrane helix</keyword>
<dbReference type="SFLD" id="SFLDF00027">
    <property type="entry name" value="p-type_atpase"/>
    <property type="match status" value="1"/>
</dbReference>
<dbReference type="GO" id="GO:0016887">
    <property type="term" value="F:ATP hydrolysis activity"/>
    <property type="evidence" value="ECO:0007669"/>
    <property type="project" value="InterPro"/>
</dbReference>
<name>A0A1V1P686_9BACT</name>
<dbReference type="Gene3D" id="3.40.50.1000">
    <property type="entry name" value="HAD superfamily/HAD-like"/>
    <property type="match status" value="1"/>
</dbReference>
<feature type="transmembrane region" description="Helical" evidence="9">
    <location>
        <begin position="134"/>
        <end position="151"/>
    </location>
</feature>
<keyword evidence="3 9" id="KW-0812">Transmembrane</keyword>
<dbReference type="Gene3D" id="2.70.150.10">
    <property type="entry name" value="Calcium-transporting ATPase, cytoplasmic transduction domain A"/>
    <property type="match status" value="1"/>
</dbReference>
<dbReference type="PANTHER" id="PTHR48085">
    <property type="entry name" value="CADMIUM/ZINC-TRANSPORTING ATPASE HMA2-RELATED"/>
    <property type="match status" value="1"/>
</dbReference>
<comment type="catalytic activity">
    <reaction evidence="8">
        <text>Zn(2+)(in) + ATP + H2O = Zn(2+)(out) + ADP + phosphate + H(+)</text>
        <dbReference type="Rhea" id="RHEA:20621"/>
        <dbReference type="ChEBI" id="CHEBI:15377"/>
        <dbReference type="ChEBI" id="CHEBI:15378"/>
        <dbReference type="ChEBI" id="CHEBI:29105"/>
        <dbReference type="ChEBI" id="CHEBI:30616"/>
        <dbReference type="ChEBI" id="CHEBI:43474"/>
        <dbReference type="ChEBI" id="CHEBI:456216"/>
        <dbReference type="EC" id="7.2.2.12"/>
    </reaction>
</comment>
<evidence type="ECO:0000256" key="7">
    <source>
        <dbReference type="ARBA" id="ARBA00039097"/>
    </source>
</evidence>
<dbReference type="InterPro" id="IPR008250">
    <property type="entry name" value="ATPase_P-typ_transduc_dom_A_sf"/>
</dbReference>
<dbReference type="InterPro" id="IPR044492">
    <property type="entry name" value="P_typ_ATPase_HD_dom"/>
</dbReference>
<dbReference type="InterPro" id="IPR023299">
    <property type="entry name" value="ATPase_P-typ_cyto_dom_N"/>
</dbReference>
<dbReference type="AlphaFoldDB" id="A0A1V1P686"/>
<keyword evidence="9" id="KW-1003">Cell membrane</keyword>
<organism evidence="11 12">
    <name type="scientific">Candidatus Magnetoglobus multicellularis str. Araruama</name>
    <dbReference type="NCBI Taxonomy" id="890399"/>
    <lineage>
        <taxon>Bacteria</taxon>
        <taxon>Pseudomonadati</taxon>
        <taxon>Thermodesulfobacteriota</taxon>
        <taxon>Desulfobacteria</taxon>
        <taxon>Desulfobacterales</taxon>
        <taxon>Desulfobacteraceae</taxon>
        <taxon>Candidatus Magnetoglobus</taxon>
    </lineage>
</organism>
<dbReference type="SFLD" id="SFLDS00003">
    <property type="entry name" value="Haloacid_Dehalogenase"/>
    <property type="match status" value="1"/>
</dbReference>
<comment type="caution">
    <text evidence="9">Lacks conserved residue(s) required for the propagation of feature annotation.</text>
</comment>
<dbReference type="InterPro" id="IPR051014">
    <property type="entry name" value="Cation_Transport_ATPase_IB"/>
</dbReference>
<dbReference type="InterPro" id="IPR027256">
    <property type="entry name" value="P-typ_ATPase_IB"/>
</dbReference>
<evidence type="ECO:0000256" key="8">
    <source>
        <dbReference type="ARBA" id="ARBA00047308"/>
    </source>
</evidence>
<dbReference type="InterPro" id="IPR018303">
    <property type="entry name" value="ATPase_P-typ_P_site"/>
</dbReference>
<dbReference type="GO" id="GO:0005886">
    <property type="term" value="C:plasma membrane"/>
    <property type="evidence" value="ECO:0007669"/>
    <property type="project" value="UniProtKB-SubCell"/>
</dbReference>
<dbReference type="PROSITE" id="PS00154">
    <property type="entry name" value="ATPASE_E1_E2"/>
    <property type="match status" value="1"/>
</dbReference>
<evidence type="ECO:0000256" key="9">
    <source>
        <dbReference type="RuleBase" id="RU362081"/>
    </source>
</evidence>
<keyword evidence="6 9" id="KW-0472">Membrane</keyword>
<feature type="transmembrane region" description="Helical" evidence="9">
    <location>
        <begin position="99"/>
        <end position="122"/>
    </location>
</feature>
<comment type="similarity">
    <text evidence="2 9">Belongs to the cation transport ATPase (P-type) (TC 3.A.3) family. Type IB subfamily.</text>
</comment>
<sequence>MKNIKIIHTCNNRIRLQILALNNNHQAFSHLEKSMKILSGIQKVRTNPTNSCIVLNFDNHKIGQTAIMQELDAHVVKWLSEHQPNRKLIGSKHKKENNLFTALLNFLGISIVGLSLMIRPFFSKKILIQTPSSPLGLITMVSALPLMGKLIKDIKKRSLSSETILDVSVYATIMAGETLAAIEILWITHAGILLQAWITERSRNAISNIVKIGEKNLFIVKDGKEIEIPANQVKIGDIVRFNTGDKLAVDGHIVDGLAEIDEAPITGCSDPIEKANGNQVFAGSFVYQGEISVFAEKVGDQTYLAKIFQMVEDALENKAEIEGIAEQLANKLMKVDLAVTLTTLALTRDIRRSFSVMLVMACPCATVLAASTAISSALYLAARNHILIKGGRYLEEMGKVDTVCFDKTGTLTTNEPEMICLKNFSGMDEAELLQQIYSAEIHNDHPLAIGFKSAAIKSGIDVLRRESCQLIPGKGIEAIVDGNKILVGNQRLMEHFKIKTETFQTEISGFYQKSLSPVFIAINNKLSGIAGFDTLERENISFILDYLRMDGINSFVLITGDSEQSATPLCRRYAFDDCYHSILPENKAEIIASLKDRGKVVLMVGDGINDSLALAEADIGMAMGAGGSEIAIEASDIALVNDNLQALTYIRSLSHKTINTVYQNFWIAAGTDIIGVAMGALGYLSPLMAGSLHILHTLGILANSSRILLFKMP</sequence>
<dbReference type="NCBIfam" id="TIGR01525">
    <property type="entry name" value="ATPase-IB_hvy"/>
    <property type="match status" value="1"/>
</dbReference>
<evidence type="ECO:0000256" key="2">
    <source>
        <dbReference type="ARBA" id="ARBA00006024"/>
    </source>
</evidence>
<dbReference type="Gene3D" id="3.40.1110.10">
    <property type="entry name" value="Calcium-transporting ATPase, cytoplasmic domain N"/>
    <property type="match status" value="1"/>
</dbReference>
<dbReference type="GO" id="GO:0046872">
    <property type="term" value="F:metal ion binding"/>
    <property type="evidence" value="ECO:0007669"/>
    <property type="project" value="UniProtKB-KW"/>
</dbReference>
<accession>A0A1V1P686</accession>
<dbReference type="EC" id="7.2.2.12" evidence="7"/>
<proteinExistence type="inferred from homology"/>
<dbReference type="EMBL" id="ATBP01000446">
    <property type="protein sequence ID" value="ETR70308.1"/>
    <property type="molecule type" value="Genomic_DNA"/>
</dbReference>
<feature type="domain" description="P-type ATPase A" evidence="10">
    <location>
        <begin position="220"/>
        <end position="312"/>
    </location>
</feature>
<dbReference type="GO" id="GO:0005524">
    <property type="term" value="F:ATP binding"/>
    <property type="evidence" value="ECO:0007669"/>
    <property type="project" value="UniProtKB-UniRule"/>
</dbReference>
<feature type="transmembrane region" description="Helical" evidence="9">
    <location>
        <begin position="356"/>
        <end position="382"/>
    </location>
</feature>
<protein>
    <recommendedName>
        <fullName evidence="7">P-type Zn(2+) transporter</fullName>
        <ecNumber evidence="7">7.2.2.12</ecNumber>
    </recommendedName>
</protein>
<evidence type="ECO:0000313" key="12">
    <source>
        <dbReference type="Proteomes" id="UP000189670"/>
    </source>
</evidence>
<dbReference type="SFLD" id="SFLDG00002">
    <property type="entry name" value="C1.7:_P-type_atpase_like"/>
    <property type="match status" value="1"/>
</dbReference>
<reference evidence="12" key="1">
    <citation type="submission" date="2012-11" db="EMBL/GenBank/DDBJ databases">
        <authorList>
            <person name="Lucero-Rivera Y.E."/>
            <person name="Tovar-Ramirez D."/>
        </authorList>
    </citation>
    <scope>NUCLEOTIDE SEQUENCE [LARGE SCALE GENOMIC DNA]</scope>
    <source>
        <strain evidence="12">Araruama</strain>
    </source>
</reference>
<comment type="subcellular location">
    <subcellularLocation>
        <location evidence="9">Cell membrane</location>
    </subcellularLocation>
    <subcellularLocation>
        <location evidence="1">Membrane</location>
    </subcellularLocation>
</comment>
<evidence type="ECO:0000313" key="11">
    <source>
        <dbReference type="EMBL" id="ETR70308.1"/>
    </source>
</evidence>
<dbReference type="SUPFAM" id="SSF56784">
    <property type="entry name" value="HAD-like"/>
    <property type="match status" value="1"/>
</dbReference>
<dbReference type="InterPro" id="IPR036412">
    <property type="entry name" value="HAD-like_sf"/>
</dbReference>
<dbReference type="Pfam" id="PF19991">
    <property type="entry name" value="HMA_2"/>
    <property type="match status" value="1"/>
</dbReference>
<evidence type="ECO:0000256" key="3">
    <source>
        <dbReference type="ARBA" id="ARBA00022692"/>
    </source>
</evidence>
<keyword evidence="4" id="KW-1278">Translocase</keyword>
<dbReference type="Pfam" id="PF00122">
    <property type="entry name" value="E1-E2_ATPase"/>
    <property type="match status" value="1"/>
</dbReference>
<gene>
    <name evidence="11" type="ORF">OMM_08910</name>
</gene>
<evidence type="ECO:0000256" key="6">
    <source>
        <dbReference type="ARBA" id="ARBA00023136"/>
    </source>
</evidence>